<dbReference type="AlphaFoldDB" id="B4IYH0"/>
<organism evidence="3">
    <name type="scientific">Drosophila grimshawi</name>
    <name type="common">Hawaiian fruit fly</name>
    <name type="synonym">Idiomyia grimshawi</name>
    <dbReference type="NCBI Taxonomy" id="7222"/>
    <lineage>
        <taxon>Eukaryota</taxon>
        <taxon>Metazoa</taxon>
        <taxon>Ecdysozoa</taxon>
        <taxon>Arthropoda</taxon>
        <taxon>Hexapoda</taxon>
        <taxon>Insecta</taxon>
        <taxon>Pterygota</taxon>
        <taxon>Neoptera</taxon>
        <taxon>Endopterygota</taxon>
        <taxon>Diptera</taxon>
        <taxon>Brachycera</taxon>
        <taxon>Muscomorpha</taxon>
        <taxon>Ephydroidea</taxon>
        <taxon>Drosophilidae</taxon>
        <taxon>Drosophila</taxon>
        <taxon>Hawaiian Drosophila</taxon>
    </lineage>
</organism>
<dbReference type="PANTHER" id="PTHR44086:SF10">
    <property type="entry name" value="THIOSULFATE SULFURTRANSFERASE_RHODANESE-LIKE DOMAIN-CONTAINING PROTEIN 3"/>
    <property type="match status" value="1"/>
</dbReference>
<dbReference type="InterPro" id="IPR036873">
    <property type="entry name" value="Rhodanese-like_dom_sf"/>
</dbReference>
<dbReference type="Proteomes" id="UP000001070">
    <property type="component" value="Unassembled WGS sequence"/>
</dbReference>
<dbReference type="eggNOG" id="KOG1530">
    <property type="taxonomic scope" value="Eukaryota"/>
</dbReference>
<dbReference type="OrthoDB" id="566238at2759"/>
<evidence type="ECO:0000259" key="1">
    <source>
        <dbReference type="PROSITE" id="PS50206"/>
    </source>
</evidence>
<proteinExistence type="predicted"/>
<reference evidence="2 3" key="1">
    <citation type="journal article" date="2007" name="Nature">
        <title>Evolution of genes and genomes on the Drosophila phylogeny.</title>
        <authorList>
            <consortium name="Drosophila 12 Genomes Consortium"/>
            <person name="Clark A.G."/>
            <person name="Eisen M.B."/>
            <person name="Smith D.R."/>
            <person name="Bergman C.M."/>
            <person name="Oliver B."/>
            <person name="Markow T.A."/>
            <person name="Kaufman T.C."/>
            <person name="Kellis M."/>
            <person name="Gelbart W."/>
            <person name="Iyer V.N."/>
            <person name="Pollard D.A."/>
            <person name="Sackton T.B."/>
            <person name="Larracuente A.M."/>
            <person name="Singh N.D."/>
            <person name="Abad J.P."/>
            <person name="Abt D.N."/>
            <person name="Adryan B."/>
            <person name="Aguade M."/>
            <person name="Akashi H."/>
            <person name="Anderson W.W."/>
            <person name="Aquadro C.F."/>
            <person name="Ardell D.H."/>
            <person name="Arguello R."/>
            <person name="Artieri C.G."/>
            <person name="Barbash D.A."/>
            <person name="Barker D."/>
            <person name="Barsanti P."/>
            <person name="Batterham P."/>
            <person name="Batzoglou S."/>
            <person name="Begun D."/>
            <person name="Bhutkar A."/>
            <person name="Blanco E."/>
            <person name="Bosak S.A."/>
            <person name="Bradley R.K."/>
            <person name="Brand A.D."/>
            <person name="Brent M.R."/>
            <person name="Brooks A.N."/>
            <person name="Brown R.H."/>
            <person name="Butlin R.K."/>
            <person name="Caggese C."/>
            <person name="Calvi B.R."/>
            <person name="Bernardo de Carvalho A."/>
            <person name="Caspi A."/>
            <person name="Castrezana S."/>
            <person name="Celniker S.E."/>
            <person name="Chang J.L."/>
            <person name="Chapple C."/>
            <person name="Chatterji S."/>
            <person name="Chinwalla A."/>
            <person name="Civetta A."/>
            <person name="Clifton S.W."/>
            <person name="Comeron J.M."/>
            <person name="Costello J.C."/>
            <person name="Coyne J.A."/>
            <person name="Daub J."/>
            <person name="David R.G."/>
            <person name="Delcher A.L."/>
            <person name="Delehaunty K."/>
            <person name="Do C.B."/>
            <person name="Ebling H."/>
            <person name="Edwards K."/>
            <person name="Eickbush T."/>
            <person name="Evans J.D."/>
            <person name="Filipski A."/>
            <person name="Findeiss S."/>
            <person name="Freyhult E."/>
            <person name="Fulton L."/>
            <person name="Fulton R."/>
            <person name="Garcia A.C."/>
            <person name="Gardiner A."/>
            <person name="Garfield D.A."/>
            <person name="Garvin B.E."/>
            <person name="Gibson G."/>
            <person name="Gilbert D."/>
            <person name="Gnerre S."/>
            <person name="Godfrey J."/>
            <person name="Good R."/>
            <person name="Gotea V."/>
            <person name="Gravely B."/>
            <person name="Greenberg A.J."/>
            <person name="Griffiths-Jones S."/>
            <person name="Gross S."/>
            <person name="Guigo R."/>
            <person name="Gustafson E.A."/>
            <person name="Haerty W."/>
            <person name="Hahn M.W."/>
            <person name="Halligan D.L."/>
            <person name="Halpern A.L."/>
            <person name="Halter G.M."/>
            <person name="Han M.V."/>
            <person name="Heger A."/>
            <person name="Hillier L."/>
            <person name="Hinrichs A.S."/>
            <person name="Holmes I."/>
            <person name="Hoskins R.A."/>
            <person name="Hubisz M.J."/>
            <person name="Hultmark D."/>
            <person name="Huntley M.A."/>
            <person name="Jaffe D.B."/>
            <person name="Jagadeeshan S."/>
            <person name="Jeck W.R."/>
            <person name="Johnson J."/>
            <person name="Jones C.D."/>
            <person name="Jordan W.C."/>
            <person name="Karpen G.H."/>
            <person name="Kataoka E."/>
            <person name="Keightley P.D."/>
            <person name="Kheradpour P."/>
            <person name="Kirkness E.F."/>
            <person name="Koerich L.B."/>
            <person name="Kristiansen K."/>
            <person name="Kudrna D."/>
            <person name="Kulathinal R.J."/>
            <person name="Kumar S."/>
            <person name="Kwok R."/>
            <person name="Lander E."/>
            <person name="Langley C.H."/>
            <person name="Lapoint R."/>
            <person name="Lazzaro B.P."/>
            <person name="Lee S.J."/>
            <person name="Levesque L."/>
            <person name="Li R."/>
            <person name="Lin C.F."/>
            <person name="Lin M.F."/>
            <person name="Lindblad-Toh K."/>
            <person name="Llopart A."/>
            <person name="Long M."/>
            <person name="Low L."/>
            <person name="Lozovsky E."/>
            <person name="Lu J."/>
            <person name="Luo M."/>
            <person name="Machado C.A."/>
            <person name="Makalowski W."/>
            <person name="Marzo M."/>
            <person name="Matsuda M."/>
            <person name="Matzkin L."/>
            <person name="McAllister B."/>
            <person name="McBride C.S."/>
            <person name="McKernan B."/>
            <person name="McKernan K."/>
            <person name="Mendez-Lago M."/>
            <person name="Minx P."/>
            <person name="Mollenhauer M.U."/>
            <person name="Montooth K."/>
            <person name="Mount S.M."/>
            <person name="Mu X."/>
            <person name="Myers E."/>
            <person name="Negre B."/>
            <person name="Newfeld S."/>
            <person name="Nielsen R."/>
            <person name="Noor M.A."/>
            <person name="O'Grady P."/>
            <person name="Pachter L."/>
            <person name="Papaceit M."/>
            <person name="Parisi M.J."/>
            <person name="Parisi M."/>
            <person name="Parts L."/>
            <person name="Pedersen J.S."/>
            <person name="Pesole G."/>
            <person name="Phillippy A.M."/>
            <person name="Ponting C.P."/>
            <person name="Pop M."/>
            <person name="Porcelli D."/>
            <person name="Powell J.R."/>
            <person name="Prohaska S."/>
            <person name="Pruitt K."/>
            <person name="Puig M."/>
            <person name="Quesneville H."/>
            <person name="Ram K.R."/>
            <person name="Rand D."/>
            <person name="Rasmussen M.D."/>
            <person name="Reed L.K."/>
            <person name="Reenan R."/>
            <person name="Reily A."/>
            <person name="Remington K.A."/>
            <person name="Rieger T.T."/>
            <person name="Ritchie M.G."/>
            <person name="Robin C."/>
            <person name="Rogers Y.H."/>
            <person name="Rohde C."/>
            <person name="Rozas J."/>
            <person name="Rubenfield M.J."/>
            <person name="Ruiz A."/>
            <person name="Russo S."/>
            <person name="Salzberg S.L."/>
            <person name="Sanchez-Gracia A."/>
            <person name="Saranga D.J."/>
            <person name="Sato H."/>
            <person name="Schaeffer S.W."/>
            <person name="Schatz M.C."/>
            <person name="Schlenke T."/>
            <person name="Schwartz R."/>
            <person name="Segarra C."/>
            <person name="Singh R.S."/>
            <person name="Sirot L."/>
            <person name="Sirota M."/>
            <person name="Sisneros N.B."/>
            <person name="Smith C.D."/>
            <person name="Smith T.F."/>
            <person name="Spieth J."/>
            <person name="Stage D.E."/>
            <person name="Stark A."/>
            <person name="Stephan W."/>
            <person name="Strausberg R.L."/>
            <person name="Strempel S."/>
            <person name="Sturgill D."/>
            <person name="Sutton G."/>
            <person name="Sutton G.G."/>
            <person name="Tao W."/>
            <person name="Teichmann S."/>
            <person name="Tobari Y.N."/>
            <person name="Tomimura Y."/>
            <person name="Tsolas J.M."/>
            <person name="Valente V.L."/>
            <person name="Venter E."/>
            <person name="Venter J.C."/>
            <person name="Vicario S."/>
            <person name="Vieira F.G."/>
            <person name="Vilella A.J."/>
            <person name="Villasante A."/>
            <person name="Walenz B."/>
            <person name="Wang J."/>
            <person name="Wasserman M."/>
            <person name="Watts T."/>
            <person name="Wilson D."/>
            <person name="Wilson R.K."/>
            <person name="Wing R.A."/>
            <person name="Wolfner M.F."/>
            <person name="Wong A."/>
            <person name="Wong G.K."/>
            <person name="Wu C.I."/>
            <person name="Wu G."/>
            <person name="Yamamoto D."/>
            <person name="Yang H.P."/>
            <person name="Yang S.P."/>
            <person name="Yorke J.A."/>
            <person name="Yoshida K."/>
            <person name="Zdobnov E."/>
            <person name="Zhang P."/>
            <person name="Zhang Y."/>
            <person name="Zimin A.V."/>
            <person name="Baldwin J."/>
            <person name="Abdouelleil A."/>
            <person name="Abdulkadir J."/>
            <person name="Abebe A."/>
            <person name="Abera B."/>
            <person name="Abreu J."/>
            <person name="Acer S.C."/>
            <person name="Aftuck L."/>
            <person name="Alexander A."/>
            <person name="An P."/>
            <person name="Anderson E."/>
            <person name="Anderson S."/>
            <person name="Arachi H."/>
            <person name="Azer M."/>
            <person name="Bachantsang P."/>
            <person name="Barry A."/>
            <person name="Bayul T."/>
            <person name="Berlin A."/>
            <person name="Bessette D."/>
            <person name="Bloom T."/>
            <person name="Blye J."/>
            <person name="Boguslavskiy L."/>
            <person name="Bonnet C."/>
            <person name="Boukhgalter B."/>
            <person name="Bourzgui I."/>
            <person name="Brown A."/>
            <person name="Cahill P."/>
            <person name="Channer S."/>
            <person name="Cheshatsang Y."/>
            <person name="Chuda L."/>
            <person name="Citroen M."/>
            <person name="Collymore A."/>
            <person name="Cooke P."/>
            <person name="Costello M."/>
            <person name="D'Aco K."/>
            <person name="Daza R."/>
            <person name="De Haan G."/>
            <person name="DeGray S."/>
            <person name="DeMaso C."/>
            <person name="Dhargay N."/>
            <person name="Dooley K."/>
            <person name="Dooley E."/>
            <person name="Doricent M."/>
            <person name="Dorje P."/>
            <person name="Dorjee K."/>
            <person name="Dupes A."/>
            <person name="Elong R."/>
            <person name="Falk J."/>
            <person name="Farina A."/>
            <person name="Faro S."/>
            <person name="Ferguson D."/>
            <person name="Fisher S."/>
            <person name="Foley C.D."/>
            <person name="Franke A."/>
            <person name="Friedrich D."/>
            <person name="Gadbois L."/>
            <person name="Gearin G."/>
            <person name="Gearin C.R."/>
            <person name="Giannoukos G."/>
            <person name="Goode T."/>
            <person name="Graham J."/>
            <person name="Grandbois E."/>
            <person name="Grewal S."/>
            <person name="Gyaltsen K."/>
            <person name="Hafez N."/>
            <person name="Hagos B."/>
            <person name="Hall J."/>
            <person name="Henson C."/>
            <person name="Hollinger A."/>
            <person name="Honan T."/>
            <person name="Huard M.D."/>
            <person name="Hughes L."/>
            <person name="Hurhula B."/>
            <person name="Husby M.E."/>
            <person name="Kamat A."/>
            <person name="Kanga B."/>
            <person name="Kashin S."/>
            <person name="Khazanovich D."/>
            <person name="Kisner P."/>
            <person name="Lance K."/>
            <person name="Lara M."/>
            <person name="Lee W."/>
            <person name="Lennon N."/>
            <person name="Letendre F."/>
            <person name="LeVine R."/>
            <person name="Lipovsky A."/>
            <person name="Liu X."/>
            <person name="Liu J."/>
            <person name="Liu S."/>
            <person name="Lokyitsang T."/>
            <person name="Lokyitsang Y."/>
            <person name="Lubonja R."/>
            <person name="Lui A."/>
            <person name="MacDonald P."/>
            <person name="Magnisalis V."/>
            <person name="Maru K."/>
            <person name="Matthews C."/>
            <person name="McCusker W."/>
            <person name="McDonough S."/>
            <person name="Mehta T."/>
            <person name="Meldrim J."/>
            <person name="Meneus L."/>
            <person name="Mihai O."/>
            <person name="Mihalev A."/>
            <person name="Mihova T."/>
            <person name="Mittelman R."/>
            <person name="Mlenga V."/>
            <person name="Montmayeur A."/>
            <person name="Mulrain L."/>
            <person name="Navidi A."/>
            <person name="Naylor J."/>
            <person name="Negash T."/>
            <person name="Nguyen T."/>
            <person name="Nguyen N."/>
            <person name="Nicol R."/>
            <person name="Norbu C."/>
            <person name="Norbu N."/>
            <person name="Novod N."/>
            <person name="O'Neill B."/>
            <person name="Osman S."/>
            <person name="Markiewicz E."/>
            <person name="Oyono O.L."/>
            <person name="Patti C."/>
            <person name="Phunkhang P."/>
            <person name="Pierre F."/>
            <person name="Priest M."/>
            <person name="Raghuraman S."/>
            <person name="Rege F."/>
            <person name="Reyes R."/>
            <person name="Rise C."/>
            <person name="Rogov P."/>
            <person name="Ross K."/>
            <person name="Ryan E."/>
            <person name="Settipalli S."/>
            <person name="Shea T."/>
            <person name="Sherpa N."/>
            <person name="Shi L."/>
            <person name="Shih D."/>
            <person name="Sparrow T."/>
            <person name="Spaulding J."/>
            <person name="Stalker J."/>
            <person name="Stange-Thomann N."/>
            <person name="Stavropoulos S."/>
            <person name="Stone C."/>
            <person name="Strader C."/>
            <person name="Tesfaye S."/>
            <person name="Thomson T."/>
            <person name="Thoulutsang Y."/>
            <person name="Thoulutsang D."/>
            <person name="Topham K."/>
            <person name="Topping I."/>
            <person name="Tsamla T."/>
            <person name="Vassiliev H."/>
            <person name="Vo A."/>
            <person name="Wangchuk T."/>
            <person name="Wangdi T."/>
            <person name="Weiand M."/>
            <person name="Wilkinson J."/>
            <person name="Wilson A."/>
            <person name="Yadav S."/>
            <person name="Young G."/>
            <person name="Yu Q."/>
            <person name="Zembek L."/>
            <person name="Zhong D."/>
            <person name="Zimmer A."/>
            <person name="Zwirko Z."/>
            <person name="Jaffe D.B."/>
            <person name="Alvarez P."/>
            <person name="Brockman W."/>
            <person name="Butler J."/>
            <person name="Chin C."/>
            <person name="Gnerre S."/>
            <person name="Grabherr M."/>
            <person name="Kleber M."/>
            <person name="Mauceli E."/>
            <person name="MacCallum I."/>
        </authorList>
    </citation>
    <scope>NUCLEOTIDE SEQUENCE [LARGE SCALE GENOMIC DNA]</scope>
    <source>
        <strain evidence="3">Tucson 15287-2541.00</strain>
    </source>
</reference>
<feature type="domain" description="Rhodanese" evidence="1">
    <location>
        <begin position="12"/>
        <end position="110"/>
    </location>
</feature>
<evidence type="ECO:0000313" key="2">
    <source>
        <dbReference type="EMBL" id="EDV97643.1"/>
    </source>
</evidence>
<gene>
    <name evidence="2" type="primary">Dgri\GH14585</name>
    <name evidence="2" type="ORF">Dgri_GH14585</name>
</gene>
<dbReference type="HOGENOM" id="CLU_089574_0_2_1"/>
<dbReference type="Pfam" id="PF00581">
    <property type="entry name" value="Rhodanese"/>
    <property type="match status" value="1"/>
</dbReference>
<dbReference type="SMART" id="SM00450">
    <property type="entry name" value="RHOD"/>
    <property type="match status" value="1"/>
</dbReference>
<name>B4IYH0_DROGR</name>
<dbReference type="EMBL" id="CH916366">
    <property type="protein sequence ID" value="EDV97643.1"/>
    <property type="molecule type" value="Genomic_DNA"/>
</dbReference>
<dbReference type="OMA" id="FFCQMGR"/>
<dbReference type="KEGG" id="dgr:6557595"/>
<dbReference type="InterPro" id="IPR001763">
    <property type="entry name" value="Rhodanese-like_dom"/>
</dbReference>
<dbReference type="PANTHER" id="PTHR44086">
    <property type="entry name" value="THIOSULFATE SULFURTRANSFERASE RDL2, MITOCHONDRIAL-RELATED"/>
    <property type="match status" value="1"/>
</dbReference>
<dbReference type="Gene3D" id="3.40.250.10">
    <property type="entry name" value="Rhodanese-like domain"/>
    <property type="match status" value="1"/>
</dbReference>
<dbReference type="PROSITE" id="PS50206">
    <property type="entry name" value="RHODANESE_3"/>
    <property type="match status" value="1"/>
</dbReference>
<dbReference type="SMR" id="B4IYH0"/>
<dbReference type="FunCoup" id="B4IYH0">
    <property type="interactions" value="23"/>
</dbReference>
<dbReference type="InParanoid" id="B4IYH0"/>
<keyword evidence="3" id="KW-1185">Reference proteome</keyword>
<sequence>MATYEQVKDVPNHPEIYLIDVRNPEELTATGTIPASINIPLPSLESALQVEPEEFEQTYGRAKPAKDAKIIFTCRSGRRAQEAEKIAKAAEFTNLSVYHGSWLEWAEKEGLPQ</sequence>
<dbReference type="CDD" id="cd01519">
    <property type="entry name" value="RHOD_HSP67B2"/>
    <property type="match status" value="1"/>
</dbReference>
<dbReference type="STRING" id="7222.B4IYH0"/>
<dbReference type="SUPFAM" id="SSF52821">
    <property type="entry name" value="Rhodanese/Cell cycle control phosphatase"/>
    <property type="match status" value="1"/>
</dbReference>
<dbReference type="PhylomeDB" id="B4IYH0"/>
<accession>B4IYH0</accession>
<protein>
    <submittedName>
        <fullName evidence="2">GH14585</fullName>
    </submittedName>
</protein>
<evidence type="ECO:0000313" key="3">
    <source>
        <dbReference type="Proteomes" id="UP000001070"/>
    </source>
</evidence>